<name>A0A2G1VDF4_9GAMM</name>
<comment type="caution">
    <text evidence="1">The sequence shown here is derived from an EMBL/GenBank/DDBJ whole genome shotgun (WGS) entry which is preliminary data.</text>
</comment>
<reference evidence="1 2" key="1">
    <citation type="submission" date="2017-09" db="EMBL/GenBank/DDBJ databases">
        <title>The draft genome sequences of Marinobacter guineae M3B.</title>
        <authorList>
            <person name="Cao J."/>
        </authorList>
    </citation>
    <scope>NUCLEOTIDE SEQUENCE [LARGE SCALE GENOMIC DNA]</scope>
    <source>
        <strain evidence="1 2">M3B</strain>
    </source>
</reference>
<dbReference type="OrthoDB" id="6357569at2"/>
<sequence length="232" mass="26205">MDTNDIFQLGQLMCSVTRDYLWQPAEGWVRERYPGSSLRCRVGSGQATYHRFDPRDRQHQITYGVRMIAAKHQPESAIGWLSAREILKRGYFGGEVSTLNLLAHTCCHEFAHLLQHSAGQRFRGSVHNRHFYSILDELHESGAAKATRAALADQARGQGLALPDTPFEPVDTRQHLAHWQVGDTVSFGAGRRELQGQIIRVNRKTCTVDGIGHSRGVRYRVPVQMLSPLVHR</sequence>
<dbReference type="RefSeq" id="WP_099618107.1">
    <property type="nucleotide sequence ID" value="NZ_KZ319340.1"/>
</dbReference>
<dbReference type="EMBL" id="NTFI01000003">
    <property type="protein sequence ID" value="PHQ24791.1"/>
    <property type="molecule type" value="Genomic_DNA"/>
</dbReference>
<evidence type="ECO:0000313" key="2">
    <source>
        <dbReference type="Proteomes" id="UP000229044"/>
    </source>
</evidence>
<dbReference type="Proteomes" id="UP000229044">
    <property type="component" value="Unassembled WGS sequence"/>
</dbReference>
<keyword evidence="2" id="KW-1185">Reference proteome</keyword>
<proteinExistence type="predicted"/>
<evidence type="ECO:0000313" key="1">
    <source>
        <dbReference type="EMBL" id="PHQ24791.1"/>
    </source>
</evidence>
<protein>
    <recommendedName>
        <fullName evidence="3">SprT-like domain-containing protein</fullName>
    </recommendedName>
</protein>
<organism evidence="1 2">
    <name type="scientific">Marinobacter guineae</name>
    <dbReference type="NCBI Taxonomy" id="432303"/>
    <lineage>
        <taxon>Bacteria</taxon>
        <taxon>Pseudomonadati</taxon>
        <taxon>Pseudomonadota</taxon>
        <taxon>Gammaproteobacteria</taxon>
        <taxon>Pseudomonadales</taxon>
        <taxon>Marinobacteraceae</taxon>
        <taxon>Marinobacter</taxon>
    </lineage>
</organism>
<dbReference type="AlphaFoldDB" id="A0A2G1VDF4"/>
<accession>A0A2G1VDF4</accession>
<evidence type="ECO:0008006" key="3">
    <source>
        <dbReference type="Google" id="ProtNLM"/>
    </source>
</evidence>
<gene>
    <name evidence="1" type="ORF">CLH62_10490</name>
</gene>